<dbReference type="EMBL" id="HBGE01110055">
    <property type="protein sequence ID" value="CAD9188839.1"/>
    <property type="molecule type" value="Transcribed_RNA"/>
</dbReference>
<proteinExistence type="predicted"/>
<evidence type="ECO:0000256" key="1">
    <source>
        <dbReference type="SAM" id="SignalP"/>
    </source>
</evidence>
<accession>A0A7S1SAN3</accession>
<evidence type="ECO:0000313" key="2">
    <source>
        <dbReference type="EMBL" id="CAD9188839.1"/>
    </source>
</evidence>
<feature type="chain" id="PRO_5031168430" evidence="1">
    <location>
        <begin position="25"/>
        <end position="522"/>
    </location>
</feature>
<dbReference type="AlphaFoldDB" id="A0A7S1SAN3"/>
<feature type="signal peptide" evidence="1">
    <location>
        <begin position="1"/>
        <end position="24"/>
    </location>
</feature>
<organism evidence="2">
    <name type="scientific">Alexandrium catenella</name>
    <name type="common">Red tide dinoflagellate</name>
    <name type="synonym">Gonyaulax catenella</name>
    <dbReference type="NCBI Taxonomy" id="2925"/>
    <lineage>
        <taxon>Eukaryota</taxon>
        <taxon>Sar</taxon>
        <taxon>Alveolata</taxon>
        <taxon>Dinophyceae</taxon>
        <taxon>Gonyaulacales</taxon>
        <taxon>Pyrocystaceae</taxon>
        <taxon>Alexandrium</taxon>
    </lineage>
</organism>
<keyword evidence="1" id="KW-0732">Signal</keyword>
<reference evidence="2" key="1">
    <citation type="submission" date="2021-01" db="EMBL/GenBank/DDBJ databases">
        <authorList>
            <person name="Corre E."/>
            <person name="Pelletier E."/>
            <person name="Niang G."/>
            <person name="Scheremetjew M."/>
            <person name="Finn R."/>
            <person name="Kale V."/>
            <person name="Holt S."/>
            <person name="Cochrane G."/>
            <person name="Meng A."/>
            <person name="Brown T."/>
            <person name="Cohen L."/>
        </authorList>
    </citation>
    <scope>NUCLEOTIDE SEQUENCE</scope>
    <source>
        <strain evidence="2">OF101</strain>
    </source>
</reference>
<name>A0A7S1SAN3_ALECA</name>
<gene>
    <name evidence="2" type="ORF">ACAT0790_LOCUS65613</name>
</gene>
<protein>
    <submittedName>
        <fullName evidence="2">Uncharacterized protein</fullName>
    </submittedName>
</protein>
<sequence length="522" mass="57565">MAGLQHQWLTAVGVLALMPAYATASRLKESLGLDDAWVLLSASLSTASGARRAAERRPEVASLLAVGAATRTRFRPGPKDPSWFDGDNEPEEALPGAGHWLRHMRDVPLRFFHEAMSGGPSEAWQTHYPAVGHSLQTPEDSVLREANQQWRLTEEGWIREQSPRLDGARRGATKASWFDPTVNDVDAFGRRDPPPLGSAKRLVREEYGDLWVERSVNTTIKCPTRGCMGRSMLQAFDPSTEEATNCHLNVLVFPTDFDNRHSRENIEFWRVNGFVVQSECSVGESGCTARRPLVSCLRDFSVDDLIDGNGAMLLEGKLNGMVDECPYEGNLLSSVAQVTCLVRQKADMRPSPPTPAPPPELSDEAQEILKTCRLYSTPLRCREPGCTAETALTVNPTMAYFGGTFTMNITFVITDFDQSESEEQIDFVSLEGRGTLAEKVTPNRNQCPCNTGLLDASVSRETFRVVQEVDVTKEVLKAKPLKVMAKISELVDECASNGYLLDGIVEVACTPPDNFTLQVLAR</sequence>